<organism evidence="1 2">
    <name type="scientific">Candidatus Scalindua rubra</name>
    <dbReference type="NCBI Taxonomy" id="1872076"/>
    <lineage>
        <taxon>Bacteria</taxon>
        <taxon>Pseudomonadati</taxon>
        <taxon>Planctomycetota</taxon>
        <taxon>Candidatus Brocadiia</taxon>
        <taxon>Candidatus Brocadiales</taxon>
        <taxon>Candidatus Scalinduaceae</taxon>
        <taxon>Candidatus Scalindua</taxon>
    </lineage>
</organism>
<name>A0A1E3X2S2_9BACT</name>
<comment type="caution">
    <text evidence="1">The sequence shown here is derived from an EMBL/GenBank/DDBJ whole genome shotgun (WGS) entry which is preliminary data.</text>
</comment>
<evidence type="ECO:0000313" key="2">
    <source>
        <dbReference type="Proteomes" id="UP000094056"/>
    </source>
</evidence>
<proteinExistence type="predicted"/>
<evidence type="ECO:0000313" key="1">
    <source>
        <dbReference type="EMBL" id="ODS29897.1"/>
    </source>
</evidence>
<gene>
    <name evidence="1" type="ORF">SCARUB_04997</name>
</gene>
<dbReference type="EMBL" id="MAYW01000340">
    <property type="protein sequence ID" value="ODS29897.1"/>
    <property type="molecule type" value="Genomic_DNA"/>
</dbReference>
<reference evidence="1 2" key="1">
    <citation type="submission" date="2016-07" db="EMBL/GenBank/DDBJ databases">
        <title>Draft genome of Scalindua rubra, obtained from a brine-seawater interface in the Red Sea, sheds light on salt adaptation in anammox bacteria.</title>
        <authorList>
            <person name="Speth D.R."/>
            <person name="Lagkouvardos I."/>
            <person name="Wang Y."/>
            <person name="Qian P.-Y."/>
            <person name="Dutilh B.E."/>
            <person name="Jetten M.S."/>
        </authorList>
    </citation>
    <scope>NUCLEOTIDE SEQUENCE [LARGE SCALE GENOMIC DNA]</scope>
    <source>
        <strain evidence="1">BSI-1</strain>
    </source>
</reference>
<accession>A0A1E3X2S2</accession>
<sequence>MNKILKLFFIISLNLLFADQEAYQKVTGYHYNDVWKSMNDFSLDIRYDIGEDKVYIYIPEFIHTVAYELDKEDRQKLINYS</sequence>
<protein>
    <submittedName>
        <fullName evidence="1">Uncharacterized protein</fullName>
    </submittedName>
</protein>
<dbReference type="Proteomes" id="UP000094056">
    <property type="component" value="Unassembled WGS sequence"/>
</dbReference>
<dbReference type="AlphaFoldDB" id="A0A1E3X2S2"/>